<feature type="domain" description="N-acetyltransferase" evidence="1">
    <location>
        <begin position="4"/>
        <end position="162"/>
    </location>
</feature>
<accession>A0A8S5QAP4</accession>
<name>A0A8S5QAP4_9CAUD</name>
<dbReference type="PANTHER" id="PTHR43441:SF6">
    <property type="entry name" value="N-ACETYLTRANSFERASE DOMAIN-CONTAINING PROTEIN"/>
    <property type="match status" value="1"/>
</dbReference>
<dbReference type="Pfam" id="PF13302">
    <property type="entry name" value="Acetyltransf_3"/>
    <property type="match status" value="1"/>
</dbReference>
<dbReference type="Gene3D" id="3.40.630.30">
    <property type="match status" value="1"/>
</dbReference>
<dbReference type="PANTHER" id="PTHR43441">
    <property type="entry name" value="RIBOSOMAL-PROTEIN-SERINE ACETYLTRANSFERASE"/>
    <property type="match status" value="1"/>
</dbReference>
<evidence type="ECO:0000259" key="1">
    <source>
        <dbReference type="PROSITE" id="PS51186"/>
    </source>
</evidence>
<dbReference type="GO" id="GO:1990189">
    <property type="term" value="F:protein N-terminal-serine acetyltransferase activity"/>
    <property type="evidence" value="ECO:0007669"/>
    <property type="project" value="TreeGrafter"/>
</dbReference>
<reference evidence="2" key="1">
    <citation type="journal article" date="2021" name="Proc. Natl. Acad. Sci. U.S.A.">
        <title>A Catalog of Tens of Thousands of Viruses from Human Metagenomes Reveals Hidden Associations with Chronic Diseases.</title>
        <authorList>
            <person name="Tisza M.J."/>
            <person name="Buck C.B."/>
        </authorList>
    </citation>
    <scope>NUCLEOTIDE SEQUENCE</scope>
    <source>
        <strain evidence="2">CtVCj30</strain>
    </source>
</reference>
<dbReference type="SUPFAM" id="SSF55729">
    <property type="entry name" value="Acyl-CoA N-acyltransferases (Nat)"/>
    <property type="match status" value="1"/>
</dbReference>
<dbReference type="PROSITE" id="PS51186">
    <property type="entry name" value="GNAT"/>
    <property type="match status" value="1"/>
</dbReference>
<organism evidence="2">
    <name type="scientific">Myoviridae sp. ctVCj30</name>
    <dbReference type="NCBI Taxonomy" id="2825117"/>
    <lineage>
        <taxon>Viruses</taxon>
        <taxon>Duplodnaviria</taxon>
        <taxon>Heunggongvirae</taxon>
        <taxon>Uroviricota</taxon>
        <taxon>Caudoviricetes</taxon>
    </lineage>
</organism>
<evidence type="ECO:0000313" key="2">
    <source>
        <dbReference type="EMBL" id="DAE16415.1"/>
    </source>
</evidence>
<sequence>MGQISLQIMTRELCHDLYKGWTNDASIYVDMKLFKPYTYNEDAVNRYFESKQDVSRVVFAIMLDAEVIGELQLKQIDRDRKECTLSIHMQNDSAKGKGYGTQAEKLAIKYAFEKLGMLAVNADAVLKNTRSQHVLEKVGFRFVKEEGIFRYYRVEQADFHAD</sequence>
<dbReference type="InterPro" id="IPR000182">
    <property type="entry name" value="GNAT_dom"/>
</dbReference>
<proteinExistence type="predicted"/>
<dbReference type="GO" id="GO:0008999">
    <property type="term" value="F:protein-N-terminal-alanine acetyltransferase activity"/>
    <property type="evidence" value="ECO:0007669"/>
    <property type="project" value="TreeGrafter"/>
</dbReference>
<dbReference type="EMBL" id="BK015624">
    <property type="protein sequence ID" value="DAE16415.1"/>
    <property type="molecule type" value="Genomic_DNA"/>
</dbReference>
<dbReference type="InterPro" id="IPR051908">
    <property type="entry name" value="Ribosomal_N-acetyltransferase"/>
</dbReference>
<protein>
    <submittedName>
        <fullName evidence="2">Acetyltransferase domain containing protein</fullName>
    </submittedName>
</protein>
<dbReference type="InterPro" id="IPR016181">
    <property type="entry name" value="Acyl_CoA_acyltransferase"/>
</dbReference>